<proteinExistence type="predicted"/>
<dbReference type="EMBL" id="LTAI01000297">
    <property type="protein sequence ID" value="ORD99107.1"/>
    <property type="molecule type" value="Genomic_DNA"/>
</dbReference>
<dbReference type="Proteomes" id="UP000192501">
    <property type="component" value="Unassembled WGS sequence"/>
</dbReference>
<comment type="caution">
    <text evidence="1">The sequence shown here is derived from an EMBL/GenBank/DDBJ whole genome shotgun (WGS) entry which is preliminary data.</text>
</comment>
<dbReference type="VEuPathDB" id="MicrosporidiaDB:A0H76_1392"/>
<name>A0A1X0QH64_9MICR</name>
<protein>
    <recommendedName>
        <fullName evidence="3">Integrase zinc-binding domain-containing protein</fullName>
    </recommendedName>
</protein>
<sequence>MLETIRKIVNIPLLERKLKEICNNCYWCQTNKVHNHQKTPIGIVNIPQKKFEVISSDIYGPFKL</sequence>
<evidence type="ECO:0008006" key="3">
    <source>
        <dbReference type="Google" id="ProtNLM"/>
    </source>
</evidence>
<evidence type="ECO:0000313" key="2">
    <source>
        <dbReference type="Proteomes" id="UP000192501"/>
    </source>
</evidence>
<organism evidence="1 2">
    <name type="scientific">Hepatospora eriocheir</name>
    <dbReference type="NCBI Taxonomy" id="1081669"/>
    <lineage>
        <taxon>Eukaryota</taxon>
        <taxon>Fungi</taxon>
        <taxon>Fungi incertae sedis</taxon>
        <taxon>Microsporidia</taxon>
        <taxon>Hepatosporidae</taxon>
        <taxon>Hepatospora</taxon>
    </lineage>
</organism>
<evidence type="ECO:0000313" key="1">
    <source>
        <dbReference type="EMBL" id="ORD99107.1"/>
    </source>
</evidence>
<reference evidence="1 2" key="1">
    <citation type="journal article" date="2017" name="Environ. Microbiol.">
        <title>Decay of the glycolytic pathway and adaptation to intranuclear parasitism within Enterocytozoonidae microsporidia.</title>
        <authorList>
            <person name="Wiredu Boakye D."/>
            <person name="Jaroenlak P."/>
            <person name="Prachumwat A."/>
            <person name="Williams T.A."/>
            <person name="Bateman K.S."/>
            <person name="Itsathitphaisarn O."/>
            <person name="Sritunyalucksana K."/>
            <person name="Paszkiewicz K.H."/>
            <person name="Moore K.A."/>
            <person name="Stentiford G.D."/>
            <person name="Williams B.A."/>
        </authorList>
    </citation>
    <scope>NUCLEOTIDE SEQUENCE [LARGE SCALE GENOMIC DNA]</scope>
    <source>
        <strain evidence="2">canceri</strain>
    </source>
</reference>
<accession>A0A1X0QH64</accession>
<gene>
    <name evidence="1" type="ORF">A0H76_1392</name>
</gene>
<dbReference type="AlphaFoldDB" id="A0A1X0QH64"/>